<organism evidence="2 3">
    <name type="scientific">Nonomuraea fuscirosea</name>
    <dbReference type="NCBI Taxonomy" id="1291556"/>
    <lineage>
        <taxon>Bacteria</taxon>
        <taxon>Bacillati</taxon>
        <taxon>Actinomycetota</taxon>
        <taxon>Actinomycetes</taxon>
        <taxon>Streptosporangiales</taxon>
        <taxon>Streptosporangiaceae</taxon>
        <taxon>Nonomuraea</taxon>
    </lineage>
</organism>
<dbReference type="EMBL" id="PVNG01000016">
    <property type="protein sequence ID" value="PRX60655.1"/>
    <property type="molecule type" value="Genomic_DNA"/>
</dbReference>
<sequence>MIREISAERRRDTVAPHNHSTGFRAFRWS</sequence>
<feature type="region of interest" description="Disordered" evidence="1">
    <location>
        <begin position="1"/>
        <end position="29"/>
    </location>
</feature>
<evidence type="ECO:0000256" key="1">
    <source>
        <dbReference type="SAM" id="MobiDB-lite"/>
    </source>
</evidence>
<evidence type="ECO:0000313" key="2">
    <source>
        <dbReference type="EMBL" id="PRX60655.1"/>
    </source>
</evidence>
<evidence type="ECO:0000313" key="3">
    <source>
        <dbReference type="Proteomes" id="UP000238312"/>
    </source>
</evidence>
<keyword evidence="3" id="KW-1185">Reference proteome</keyword>
<name>A0A2T0MQZ8_9ACTN</name>
<dbReference type="Proteomes" id="UP000238312">
    <property type="component" value="Unassembled WGS sequence"/>
</dbReference>
<gene>
    <name evidence="2" type="ORF">B0I32_11646</name>
</gene>
<dbReference type="AlphaFoldDB" id="A0A2T0MQZ8"/>
<comment type="caution">
    <text evidence="2">The sequence shown here is derived from an EMBL/GenBank/DDBJ whole genome shotgun (WGS) entry which is preliminary data.</text>
</comment>
<proteinExistence type="predicted"/>
<accession>A0A2T0MQZ8</accession>
<protein>
    <submittedName>
        <fullName evidence="2">Uncharacterized protein</fullName>
    </submittedName>
</protein>
<reference evidence="2 3" key="1">
    <citation type="submission" date="2018-03" db="EMBL/GenBank/DDBJ databases">
        <title>Genomic Encyclopedia of Type Strains, Phase III (KMG-III): the genomes of soil and plant-associated and newly described type strains.</title>
        <authorList>
            <person name="Whitman W."/>
        </authorList>
    </citation>
    <scope>NUCLEOTIDE SEQUENCE [LARGE SCALE GENOMIC DNA]</scope>
    <source>
        <strain evidence="2 3">CGMCC 4.7104</strain>
    </source>
</reference>
<feature type="compositionally biased region" description="Basic and acidic residues" evidence="1">
    <location>
        <begin position="1"/>
        <end position="14"/>
    </location>
</feature>